<dbReference type="AlphaFoldDB" id="A0A938YT06"/>
<feature type="compositionally biased region" description="Polar residues" evidence="14">
    <location>
        <begin position="1"/>
        <end position="14"/>
    </location>
</feature>
<keyword evidence="7 13" id="KW-0547">Nucleotide-binding</keyword>
<dbReference type="InterPro" id="IPR050862">
    <property type="entry name" value="RdRp_reductase_class-2"/>
</dbReference>
<evidence type="ECO:0000256" key="2">
    <source>
        <dbReference type="ARBA" id="ARBA00007405"/>
    </source>
</evidence>
<evidence type="ECO:0000256" key="13">
    <source>
        <dbReference type="RuleBase" id="RU364064"/>
    </source>
</evidence>
<evidence type="ECO:0000256" key="10">
    <source>
        <dbReference type="ARBA" id="ARBA00023285"/>
    </source>
</evidence>
<evidence type="ECO:0000256" key="1">
    <source>
        <dbReference type="ARBA" id="ARBA00001922"/>
    </source>
</evidence>
<comment type="cofactor">
    <cofactor evidence="1 13">
        <name>adenosylcob(III)alamin</name>
        <dbReference type="ChEBI" id="CHEBI:18408"/>
    </cofactor>
</comment>
<dbReference type="GO" id="GO:0050897">
    <property type="term" value="F:cobalt ion binding"/>
    <property type="evidence" value="ECO:0007669"/>
    <property type="project" value="InterPro"/>
</dbReference>
<keyword evidence="10 13" id="KW-0170">Cobalt</keyword>
<dbReference type="Proteomes" id="UP000663801">
    <property type="component" value="Unassembled WGS sequence"/>
</dbReference>
<comment type="similarity">
    <text evidence="2 13">Belongs to the ribonucleoside diphosphate reductase class-2 family.</text>
</comment>
<dbReference type="Pfam" id="PF08471">
    <property type="entry name" value="Ribonuc_red_2_N"/>
    <property type="match status" value="1"/>
</dbReference>
<feature type="domain" description="Ribonucleotide reductase large subunit C-terminal" evidence="15">
    <location>
        <begin position="163"/>
        <end position="702"/>
    </location>
</feature>
<comment type="catalytic activity">
    <reaction evidence="12 13">
        <text>a 2'-deoxyribonucleoside 5'-diphosphate + [thioredoxin]-disulfide + H2O = a ribonucleoside 5'-diphosphate + [thioredoxin]-dithiol</text>
        <dbReference type="Rhea" id="RHEA:23252"/>
        <dbReference type="Rhea" id="RHEA-COMP:10698"/>
        <dbReference type="Rhea" id="RHEA-COMP:10700"/>
        <dbReference type="ChEBI" id="CHEBI:15377"/>
        <dbReference type="ChEBI" id="CHEBI:29950"/>
        <dbReference type="ChEBI" id="CHEBI:50058"/>
        <dbReference type="ChEBI" id="CHEBI:57930"/>
        <dbReference type="ChEBI" id="CHEBI:73316"/>
        <dbReference type="EC" id="1.17.4.1"/>
    </reaction>
</comment>
<keyword evidence="19" id="KW-1185">Reference proteome</keyword>
<dbReference type="InterPro" id="IPR000788">
    <property type="entry name" value="RNR_lg_C"/>
</dbReference>
<dbReference type="NCBIfam" id="TIGR02504">
    <property type="entry name" value="NrdJ_Z"/>
    <property type="match status" value="1"/>
</dbReference>
<dbReference type="PRINTS" id="PR01183">
    <property type="entry name" value="RIBORDTASEM1"/>
</dbReference>
<organism evidence="18 19">
    <name type="scientific">Nakamurella flavida</name>
    <dbReference type="NCBI Taxonomy" id="363630"/>
    <lineage>
        <taxon>Bacteria</taxon>
        <taxon>Bacillati</taxon>
        <taxon>Actinomycetota</taxon>
        <taxon>Actinomycetes</taxon>
        <taxon>Nakamurellales</taxon>
        <taxon>Nakamurellaceae</taxon>
        <taxon>Nakamurella</taxon>
    </lineage>
</organism>
<evidence type="ECO:0000313" key="19">
    <source>
        <dbReference type="Proteomes" id="UP000663801"/>
    </source>
</evidence>
<name>A0A938YT06_9ACTN</name>
<dbReference type="NCBIfam" id="NF005122">
    <property type="entry name" value="PRK06556.1"/>
    <property type="match status" value="1"/>
</dbReference>
<dbReference type="EC" id="1.17.4.1" evidence="3 13"/>
<dbReference type="InterPro" id="IPR024434">
    <property type="entry name" value="TSCPD_dom"/>
</dbReference>
<evidence type="ECO:0000313" key="18">
    <source>
        <dbReference type="EMBL" id="MBM9478330.1"/>
    </source>
</evidence>
<dbReference type="PANTHER" id="PTHR43371:SF1">
    <property type="entry name" value="RIBONUCLEOSIDE-DIPHOSPHATE REDUCTASE"/>
    <property type="match status" value="1"/>
</dbReference>
<feature type="region of interest" description="Disordered" evidence="14">
    <location>
        <begin position="1"/>
        <end position="27"/>
    </location>
</feature>
<feature type="domain" description="Ribonucleotide reductase class II vitamin B12-dependent N-terminal" evidence="16">
    <location>
        <begin position="52"/>
        <end position="142"/>
    </location>
</feature>
<dbReference type="EMBL" id="JAERWL010000016">
    <property type="protein sequence ID" value="MBM9478330.1"/>
    <property type="molecule type" value="Genomic_DNA"/>
</dbReference>
<evidence type="ECO:0000256" key="4">
    <source>
        <dbReference type="ARBA" id="ARBA00014409"/>
    </source>
</evidence>
<protein>
    <recommendedName>
        <fullName evidence="4 13">Vitamin B12-dependent ribonucleotide reductase</fullName>
        <ecNumber evidence="3 13">1.17.4.1</ecNumber>
    </recommendedName>
</protein>
<dbReference type="Pfam" id="PF02867">
    <property type="entry name" value="Ribonuc_red_lgC"/>
    <property type="match status" value="1"/>
</dbReference>
<comment type="caution">
    <text evidence="18">The sequence shown here is derived from an EMBL/GenBank/DDBJ whole genome shotgun (WGS) entry which is preliminary data.</text>
</comment>
<dbReference type="PANTHER" id="PTHR43371">
    <property type="entry name" value="VITAMIN B12-DEPENDENT RIBONUCLEOTIDE REDUCTASE"/>
    <property type="match status" value="1"/>
</dbReference>
<dbReference type="GO" id="GO:0071897">
    <property type="term" value="P:DNA biosynthetic process"/>
    <property type="evidence" value="ECO:0007669"/>
    <property type="project" value="UniProtKB-KW"/>
</dbReference>
<sequence length="992" mass="105844">MTETVDTAPSSNGGSRRRKGATEASRGLHLERVFTTAGVHPYDEVSWERRDVVMTNWRDGTVNFEQRGVEFPSTWSVNATNIVTSKYFRGAVGSPTRESSLRQIIDRVVGTYTRAGDVHGYFTADTDREVFEHELTWMLLHQVFSFNSPVWFNVGTQSPQQVSACFILSVDDTMDSILNWYREEGLIFKGGSGAGLNLSRIRSSKELLSSGGTASGPVSFMRGADASAGTIKSGGATRRAAKMVVLDVDHPDIAEFVETKAREEHKVRALRDAGFDMDLGGEDIVSVQYQNANNSVRVSDEFMRAVEATTDEGAAFGLRGRQNGEVVETVDARELFDKITTAAWECADPGIQYDDTINDWHTCPESGRINASNPCSEYMHLDNSSCNLASLNLLKFLSPEGVFDAPQFAKAVEFVITAMDISICFADFPTEPIAKTTRDFRQLGIGYANLGALLMATGHAYDSAGGRSLAAAITSLMNGVAYRRSAELAGVVGPYEGYARNADAHKRVIRKHAAANDQIRSMGSNDSATLKLATSVWAQTIALGEQHGYRNAQASVLAPTGTIGLMMDCDTTGVEPDLALVKFKKLVGGGSMQIVNQTVPRALKSLGYQGEQVEAIVEFIAENGHVIDAPGLRREHYEVFDCAMGARSIAPMGHVRMMAAVQPFISGAISKTVNMPEDATVADVAEIYTQGWKYGLKALAIYRDNCKVGQPLSASNKNHGVSSADQSGAAAAAPVAAATPVVTGPVRRRLPKKRPSQTVSFTVGGAEGYLTTGSYPDDGLGEVFIKLGKQGSTLAGVMDAFSIAVSVGLQYGIPLESYVAKFTNLRFEPAGMTDDPDVRIATSVMDYLFRRIALDYLPTDSRAELGIFSAEERSAQVSNTYGSGTTSDVLEEMRSSVDATPVVRPAVETGGVADHGAQPGAAAGSVNDPGVAPKSASTVAAPLGRAGSSTELLELVIGKSADAPLCFTCGTKMRPSGACYVCEGCGSTSGCS</sequence>
<proteinExistence type="inferred from homology"/>
<accession>A0A938YT06</accession>
<evidence type="ECO:0000259" key="17">
    <source>
        <dbReference type="Pfam" id="PF12637"/>
    </source>
</evidence>
<dbReference type="InterPro" id="IPR013344">
    <property type="entry name" value="RNR_NrdJ/NrdZ"/>
</dbReference>
<keyword evidence="5 13" id="KW-0846">Cobalamin</keyword>
<dbReference type="GO" id="GO:0000166">
    <property type="term" value="F:nucleotide binding"/>
    <property type="evidence" value="ECO:0007669"/>
    <property type="project" value="UniProtKB-KW"/>
</dbReference>
<keyword evidence="8 13" id="KW-0560">Oxidoreductase</keyword>
<feature type="region of interest" description="Disordered" evidence="14">
    <location>
        <begin position="910"/>
        <end position="936"/>
    </location>
</feature>
<evidence type="ECO:0000256" key="12">
    <source>
        <dbReference type="ARBA" id="ARBA00047754"/>
    </source>
</evidence>
<keyword evidence="9" id="KW-1015">Disulfide bond</keyword>
<evidence type="ECO:0000256" key="7">
    <source>
        <dbReference type="ARBA" id="ARBA00022741"/>
    </source>
</evidence>
<evidence type="ECO:0000259" key="16">
    <source>
        <dbReference type="Pfam" id="PF08471"/>
    </source>
</evidence>
<evidence type="ECO:0000256" key="9">
    <source>
        <dbReference type="ARBA" id="ARBA00023157"/>
    </source>
</evidence>
<dbReference type="GO" id="GO:0004748">
    <property type="term" value="F:ribonucleoside-diphosphate reductase activity, thioredoxin disulfide as acceptor"/>
    <property type="evidence" value="ECO:0007669"/>
    <property type="project" value="UniProtKB-EC"/>
</dbReference>
<keyword evidence="6 13" id="KW-0237">DNA synthesis</keyword>
<dbReference type="RefSeq" id="WP_205258438.1">
    <property type="nucleotide sequence ID" value="NZ_BAAAPV010000006.1"/>
</dbReference>
<reference evidence="18" key="1">
    <citation type="submission" date="2021-01" db="EMBL/GenBank/DDBJ databases">
        <title>KCTC 19127 draft genome.</title>
        <authorList>
            <person name="An D."/>
        </authorList>
    </citation>
    <scope>NUCLEOTIDE SEQUENCE</scope>
    <source>
        <strain evidence="18">KCTC 19127</strain>
    </source>
</reference>
<dbReference type="InterPro" id="IPR013678">
    <property type="entry name" value="RNR_2_N"/>
</dbReference>
<dbReference type="CDD" id="cd02888">
    <property type="entry name" value="RNR_II_dimer"/>
    <property type="match status" value="1"/>
</dbReference>
<evidence type="ECO:0000256" key="11">
    <source>
        <dbReference type="ARBA" id="ARBA00025437"/>
    </source>
</evidence>
<evidence type="ECO:0000256" key="6">
    <source>
        <dbReference type="ARBA" id="ARBA00022634"/>
    </source>
</evidence>
<comment type="function">
    <text evidence="11 13">Catalyzes the reduction of ribonucleotides to deoxyribonucleotides. May function to provide a pool of deoxyribonucleotide precursors for DNA repair during oxygen limitation and/or for immediate growth after restoration of oxygen.</text>
</comment>
<dbReference type="GO" id="GO:0031419">
    <property type="term" value="F:cobalamin binding"/>
    <property type="evidence" value="ECO:0007669"/>
    <property type="project" value="UniProtKB-KW"/>
</dbReference>
<feature type="domain" description="TSCPD" evidence="17">
    <location>
        <begin position="751"/>
        <end position="855"/>
    </location>
</feature>
<evidence type="ECO:0000259" key="15">
    <source>
        <dbReference type="Pfam" id="PF02867"/>
    </source>
</evidence>
<dbReference type="FunFam" id="3.20.70.20:FF:000007">
    <property type="entry name" value="Vitamin B12-dependent ribonucleotide reductase"/>
    <property type="match status" value="1"/>
</dbReference>
<evidence type="ECO:0000256" key="5">
    <source>
        <dbReference type="ARBA" id="ARBA00022628"/>
    </source>
</evidence>
<dbReference type="Pfam" id="PF12637">
    <property type="entry name" value="TSCPD"/>
    <property type="match status" value="1"/>
</dbReference>
<gene>
    <name evidence="18" type="ORF">JL107_17920</name>
</gene>
<dbReference type="SUPFAM" id="SSF51998">
    <property type="entry name" value="PFL-like glycyl radical enzymes"/>
    <property type="match status" value="1"/>
</dbReference>
<dbReference type="Gene3D" id="3.20.70.20">
    <property type="match status" value="1"/>
</dbReference>
<evidence type="ECO:0000256" key="14">
    <source>
        <dbReference type="SAM" id="MobiDB-lite"/>
    </source>
</evidence>
<evidence type="ECO:0000256" key="8">
    <source>
        <dbReference type="ARBA" id="ARBA00023002"/>
    </source>
</evidence>
<evidence type="ECO:0000256" key="3">
    <source>
        <dbReference type="ARBA" id="ARBA00012274"/>
    </source>
</evidence>